<keyword evidence="1" id="KW-0732">Signal</keyword>
<evidence type="ECO:0008006" key="4">
    <source>
        <dbReference type="Google" id="ProtNLM"/>
    </source>
</evidence>
<keyword evidence="3" id="KW-1185">Reference proteome</keyword>
<dbReference type="Pfam" id="PF13350">
    <property type="entry name" value="Y_phosphatase3"/>
    <property type="match status" value="1"/>
</dbReference>
<dbReference type="InterPro" id="IPR026893">
    <property type="entry name" value="Tyr/Ser_Pase_IphP-type"/>
</dbReference>
<evidence type="ECO:0000313" key="2">
    <source>
        <dbReference type="EMBL" id="GEE00803.1"/>
    </source>
</evidence>
<gene>
    <name evidence="2" type="ORF">nbrc107696_12490</name>
</gene>
<dbReference type="GO" id="GO:0004721">
    <property type="term" value="F:phosphoprotein phosphatase activity"/>
    <property type="evidence" value="ECO:0007669"/>
    <property type="project" value="InterPro"/>
</dbReference>
<dbReference type="Gene3D" id="3.90.190.10">
    <property type="entry name" value="Protein tyrosine phosphatase superfamily"/>
    <property type="match status" value="1"/>
</dbReference>
<evidence type="ECO:0000313" key="3">
    <source>
        <dbReference type="Proteomes" id="UP000444960"/>
    </source>
</evidence>
<dbReference type="InterPro" id="IPR029021">
    <property type="entry name" value="Prot-tyrosine_phosphatase-like"/>
</dbReference>
<name>A0A7I9V6U6_9ACTN</name>
<organism evidence="2 3">
    <name type="scientific">Gordonia spumicola</name>
    <dbReference type="NCBI Taxonomy" id="589161"/>
    <lineage>
        <taxon>Bacteria</taxon>
        <taxon>Bacillati</taxon>
        <taxon>Actinomycetota</taxon>
        <taxon>Actinomycetes</taxon>
        <taxon>Mycobacteriales</taxon>
        <taxon>Gordoniaceae</taxon>
        <taxon>Gordonia</taxon>
    </lineage>
</organism>
<feature type="signal peptide" evidence="1">
    <location>
        <begin position="1"/>
        <end position="31"/>
    </location>
</feature>
<dbReference type="SUPFAM" id="SSF52799">
    <property type="entry name" value="(Phosphotyrosine protein) phosphatases II"/>
    <property type="match status" value="1"/>
</dbReference>
<protein>
    <recommendedName>
        <fullName evidence="4">Protein-tyrosine-phosphatase</fullName>
    </recommendedName>
</protein>
<dbReference type="AlphaFoldDB" id="A0A7I9V6U6"/>
<dbReference type="Proteomes" id="UP000444960">
    <property type="component" value="Unassembled WGS sequence"/>
</dbReference>
<comment type="caution">
    <text evidence="2">The sequence shown here is derived from an EMBL/GenBank/DDBJ whole genome shotgun (WGS) entry which is preliminary data.</text>
</comment>
<accession>A0A7I9V6U6</accession>
<sequence>MRTLGDFGTRAFAIVLVVLASIALAPGTAQAAPRLQSASNFRDIGGYPAADGKTVRTGQLFRSNKLSNLTDTDKQTLVDLGITLDVDLRNASERDEDPDQMPAGIRYQVADVVSLNSGLWFHEFVPVTLGRALIDAYTTKSSNVGQSIGYPFMVSFVGSDAAFRDLVKAAATNPGGVVYHCSAGKDRTGWGTAIILSILGVSRADIEADFMKSNTYLGRDDAVELSWLNAAYDQVKRLYGSMDRYVRKGLGIDQATIDKLRTRMLV</sequence>
<reference evidence="3" key="1">
    <citation type="submission" date="2019-06" db="EMBL/GenBank/DDBJ databases">
        <title>Gordonia isolated from sludge of a wastewater treatment plant.</title>
        <authorList>
            <person name="Tamura T."/>
            <person name="Aoyama K."/>
            <person name="Kang Y."/>
            <person name="Saito S."/>
            <person name="Akiyama N."/>
            <person name="Yazawa K."/>
            <person name="Gonoi T."/>
            <person name="Mikami Y."/>
        </authorList>
    </citation>
    <scope>NUCLEOTIDE SEQUENCE [LARGE SCALE GENOMIC DNA]</scope>
    <source>
        <strain evidence="3">NBRC 107696</strain>
    </source>
</reference>
<proteinExistence type="predicted"/>
<dbReference type="RefSeq" id="WP_161894694.1">
    <property type="nucleotide sequence ID" value="NZ_BJOV01000003.1"/>
</dbReference>
<evidence type="ECO:0000256" key="1">
    <source>
        <dbReference type="SAM" id="SignalP"/>
    </source>
</evidence>
<feature type="chain" id="PRO_5029703430" description="Protein-tyrosine-phosphatase" evidence="1">
    <location>
        <begin position="32"/>
        <end position="266"/>
    </location>
</feature>
<dbReference type="EMBL" id="BJOV01000003">
    <property type="protein sequence ID" value="GEE00803.1"/>
    <property type="molecule type" value="Genomic_DNA"/>
</dbReference>
<dbReference type="OrthoDB" id="1188001at2"/>